<dbReference type="EMBL" id="JACHHP010000005">
    <property type="protein sequence ID" value="MBB5209335.1"/>
    <property type="molecule type" value="Genomic_DNA"/>
</dbReference>
<evidence type="ECO:0000313" key="2">
    <source>
        <dbReference type="EMBL" id="MBB5209335.1"/>
    </source>
</evidence>
<organism evidence="2 3">
    <name type="scientific">Chiayiivirga flava</name>
    <dbReference type="NCBI Taxonomy" id="659595"/>
    <lineage>
        <taxon>Bacteria</taxon>
        <taxon>Pseudomonadati</taxon>
        <taxon>Pseudomonadota</taxon>
        <taxon>Gammaproteobacteria</taxon>
        <taxon>Lysobacterales</taxon>
        <taxon>Lysobacteraceae</taxon>
        <taxon>Chiayiivirga</taxon>
    </lineage>
</organism>
<keyword evidence="1" id="KW-0732">Signal</keyword>
<feature type="chain" id="PRO_5031297746" evidence="1">
    <location>
        <begin position="19"/>
        <end position="899"/>
    </location>
</feature>
<dbReference type="RefSeq" id="WP_183961865.1">
    <property type="nucleotide sequence ID" value="NZ_JACHHP010000005.1"/>
</dbReference>
<evidence type="ECO:0000256" key="1">
    <source>
        <dbReference type="SAM" id="SignalP"/>
    </source>
</evidence>
<protein>
    <submittedName>
        <fullName evidence="2">Uncharacterized protein</fullName>
    </submittedName>
</protein>
<name>A0A7W8D7J3_9GAMM</name>
<dbReference type="AlphaFoldDB" id="A0A7W8D7J3"/>
<accession>A0A7W8D7J3</accession>
<comment type="caution">
    <text evidence="2">The sequence shown here is derived from an EMBL/GenBank/DDBJ whole genome shotgun (WGS) entry which is preliminary data.</text>
</comment>
<dbReference type="Gene3D" id="1.10.575.10">
    <property type="entry name" value="P1 Nuclease"/>
    <property type="match status" value="1"/>
</dbReference>
<evidence type="ECO:0000313" key="3">
    <source>
        <dbReference type="Proteomes" id="UP000521199"/>
    </source>
</evidence>
<dbReference type="Proteomes" id="UP000521199">
    <property type="component" value="Unassembled WGS sequence"/>
</dbReference>
<gene>
    <name evidence="2" type="ORF">HNQ52_002898</name>
</gene>
<sequence length="899" mass="98243">MKNILPLVVILFSTCTQAYEVDTHAMVTSEAFGRSTLPSDELHRRLGLDRFAEDAPSAKPFESPVPTSYGGLVNGYLDIENADWAGSFSGSYARGLMEYERDKMHSPPGDVFRKNEKSEYRLRAWLMRGAIREDDLPPGNYRKLPVPDADPHGDLTRVYHHFFNPLNNAGLQPIVLCNFLPDNIGKCVPSTDWAFGTYGISGPNTIEDTSRRNHFTWADAREALWCALTRNAGDPSAAAFAGDNAAERRLCWATTIHSLGHVIHLLQDTAQPQHVRNDPHNPYPEGILHFAGTTLDRRMYEVWTNFRLTTEVSLDAEDEVAQFRAFFKNSNVDATRINTGLNYPIPRFSEPQYYFTTRQVETATTPASLKKRRGLADLTNRSLFSEGTILDSNFPLPPPDPTSPDYTTQDRFINHFQEYGDLIERHLAIPLTDPLKGAYTDTSLAAFDNQLPLATVSMWKDYGWAGAGVIGLDEYSAHADVLIPRAIAYSAGLIDYFFRGKLEITPPLDGLFSVIDHGTPHTVNSKGYPFRSDDGKLFGFTKLRLRVRNATAVVNESGTNLPIPREMLSTAASAKPLEGDPTLVAVARYHRNPCYKPDLSGERRIAFDGAVTEPVGCGLAGTRTPFQELSVSKPVASSAAALNGAGQDLVFDFGAQPIPVNATDLAIQVVYRGPLGLETDAIAVGTFDVREPTYLTHWNNSDYAACNGGWFANGSTPPGCIVEGFGAQRAILTTRVCVGSQMVFEHLENAHGSLGTGQFVRLAALLDGDETATRSRSIVHNLNDAQIRNRSIVGHLRQSDKEQATAQAPFVSEPFFAKRGMVGSVRPLPFYQINGTDPQPANDAGPLDVGALINPLAVAPAPDPGTVLFPDVAVSSMACTTANAKAMFADEVVHAAAIR</sequence>
<dbReference type="GO" id="GO:0016788">
    <property type="term" value="F:hydrolase activity, acting on ester bonds"/>
    <property type="evidence" value="ECO:0007669"/>
    <property type="project" value="InterPro"/>
</dbReference>
<keyword evidence="3" id="KW-1185">Reference proteome</keyword>
<reference evidence="2 3" key="1">
    <citation type="submission" date="2020-08" db="EMBL/GenBank/DDBJ databases">
        <title>Genomic Encyclopedia of Type Strains, Phase IV (KMG-IV): sequencing the most valuable type-strain genomes for metagenomic binning, comparative biology and taxonomic classification.</title>
        <authorList>
            <person name="Goeker M."/>
        </authorList>
    </citation>
    <scope>NUCLEOTIDE SEQUENCE [LARGE SCALE GENOMIC DNA]</scope>
    <source>
        <strain evidence="2 3">DSM 24163</strain>
    </source>
</reference>
<dbReference type="SUPFAM" id="SSF48537">
    <property type="entry name" value="Phospholipase C/P1 nuclease"/>
    <property type="match status" value="1"/>
</dbReference>
<proteinExistence type="predicted"/>
<dbReference type="InterPro" id="IPR008947">
    <property type="entry name" value="PLipase_C/P1_nuclease_dom_sf"/>
</dbReference>
<feature type="signal peptide" evidence="1">
    <location>
        <begin position="1"/>
        <end position="18"/>
    </location>
</feature>